<organism evidence="2 3">
    <name type="scientific">Candolleomyces eurysporus</name>
    <dbReference type="NCBI Taxonomy" id="2828524"/>
    <lineage>
        <taxon>Eukaryota</taxon>
        <taxon>Fungi</taxon>
        <taxon>Dikarya</taxon>
        <taxon>Basidiomycota</taxon>
        <taxon>Agaricomycotina</taxon>
        <taxon>Agaricomycetes</taxon>
        <taxon>Agaricomycetidae</taxon>
        <taxon>Agaricales</taxon>
        <taxon>Agaricineae</taxon>
        <taxon>Psathyrellaceae</taxon>
        <taxon>Candolleomyces</taxon>
    </lineage>
</organism>
<feature type="compositionally biased region" description="Polar residues" evidence="1">
    <location>
        <begin position="241"/>
        <end position="255"/>
    </location>
</feature>
<dbReference type="OrthoDB" id="3236341at2759"/>
<dbReference type="AlphaFoldDB" id="A0A9W8IQ49"/>
<evidence type="ECO:0000313" key="2">
    <source>
        <dbReference type="EMBL" id="KAJ2920937.1"/>
    </source>
</evidence>
<comment type="caution">
    <text evidence="2">The sequence shown here is derived from an EMBL/GenBank/DDBJ whole genome shotgun (WGS) entry which is preliminary data.</text>
</comment>
<feature type="compositionally biased region" description="Acidic residues" evidence="1">
    <location>
        <begin position="256"/>
        <end position="265"/>
    </location>
</feature>
<proteinExistence type="predicted"/>
<evidence type="ECO:0000256" key="1">
    <source>
        <dbReference type="SAM" id="MobiDB-lite"/>
    </source>
</evidence>
<feature type="region of interest" description="Disordered" evidence="1">
    <location>
        <begin position="241"/>
        <end position="265"/>
    </location>
</feature>
<gene>
    <name evidence="2" type="ORF">H1R20_g16156</name>
</gene>
<keyword evidence="3" id="KW-1185">Reference proteome</keyword>
<name>A0A9W8IQ49_9AGAR</name>
<sequence length="265" mass="28755">MSGAAGAGEHDDPFLAASLASGNSIQGSRTNATLQARRLANRLSLGPYTRELESFAVEDNGNQALLLFAKILAIEQKVANIAPPSTSFTVGKALMDNIKSYVLAVLLSPKLSTYKGRTPAIRVMAVIKHLNINVPANLETDRHVYKSIKESVTTELTQTRSKIKKARKVHAEPEKSDQKYWNHVDERLALIREIAEGDEDKIQQAFSGVLAKDRQLYGTASQQAVQLQASTSWQTTVDDLMANTSAATNSPGGSTQDDDADDDDT</sequence>
<dbReference type="Proteomes" id="UP001140091">
    <property type="component" value="Unassembled WGS sequence"/>
</dbReference>
<accession>A0A9W8IQ49</accession>
<reference evidence="2" key="1">
    <citation type="submission" date="2022-06" db="EMBL/GenBank/DDBJ databases">
        <title>Genome Sequence of Candolleomyces eurysporus.</title>
        <authorList>
            <person name="Buettner E."/>
        </authorList>
    </citation>
    <scope>NUCLEOTIDE SEQUENCE</scope>
    <source>
        <strain evidence="2">VTCC 930004</strain>
    </source>
</reference>
<feature type="non-terminal residue" evidence="2">
    <location>
        <position position="1"/>
    </location>
</feature>
<dbReference type="EMBL" id="JANBPK010001716">
    <property type="protein sequence ID" value="KAJ2920937.1"/>
    <property type="molecule type" value="Genomic_DNA"/>
</dbReference>
<protein>
    <submittedName>
        <fullName evidence="2">Uncharacterized protein</fullName>
    </submittedName>
</protein>
<evidence type="ECO:0000313" key="3">
    <source>
        <dbReference type="Proteomes" id="UP001140091"/>
    </source>
</evidence>